<sequence length="87" mass="10255">MQPAMWTIRIVLEDFDLQYVYVLEGGLGQDLNQQSFEFDPFGEEHGDDSEYSYYMEEEMAEVGVDMKNFSSIIDWDLEWLGNKEQLV</sequence>
<protein>
    <submittedName>
        <fullName evidence="1">Uncharacterized protein</fullName>
    </submittedName>
</protein>
<evidence type="ECO:0000313" key="2">
    <source>
        <dbReference type="Proteomes" id="UP001055879"/>
    </source>
</evidence>
<proteinExistence type="predicted"/>
<name>A0ACB8ZYA6_ARCLA</name>
<reference evidence="2" key="1">
    <citation type="journal article" date="2022" name="Mol. Ecol. Resour.">
        <title>The genomes of chicory, endive, great burdock and yacon provide insights into Asteraceae palaeo-polyploidization history and plant inulin production.</title>
        <authorList>
            <person name="Fan W."/>
            <person name="Wang S."/>
            <person name="Wang H."/>
            <person name="Wang A."/>
            <person name="Jiang F."/>
            <person name="Liu H."/>
            <person name="Zhao H."/>
            <person name="Xu D."/>
            <person name="Zhang Y."/>
        </authorList>
    </citation>
    <scope>NUCLEOTIDE SEQUENCE [LARGE SCALE GENOMIC DNA]</scope>
    <source>
        <strain evidence="2">cv. Niubang</strain>
    </source>
</reference>
<dbReference type="Proteomes" id="UP001055879">
    <property type="component" value="Linkage Group LG09"/>
</dbReference>
<accession>A0ACB8ZYA6</accession>
<reference evidence="1 2" key="2">
    <citation type="journal article" date="2022" name="Mol. Ecol. Resour.">
        <title>The genomes of chicory, endive, great burdock and yacon provide insights into Asteraceae paleo-polyploidization history and plant inulin production.</title>
        <authorList>
            <person name="Fan W."/>
            <person name="Wang S."/>
            <person name="Wang H."/>
            <person name="Wang A."/>
            <person name="Jiang F."/>
            <person name="Liu H."/>
            <person name="Zhao H."/>
            <person name="Xu D."/>
            <person name="Zhang Y."/>
        </authorList>
    </citation>
    <scope>NUCLEOTIDE SEQUENCE [LARGE SCALE GENOMIC DNA]</scope>
    <source>
        <strain evidence="2">cv. Niubang</strain>
    </source>
</reference>
<dbReference type="EMBL" id="CM042055">
    <property type="protein sequence ID" value="KAI3702635.1"/>
    <property type="molecule type" value="Genomic_DNA"/>
</dbReference>
<keyword evidence="2" id="KW-1185">Reference proteome</keyword>
<gene>
    <name evidence="1" type="ORF">L6452_28383</name>
</gene>
<evidence type="ECO:0000313" key="1">
    <source>
        <dbReference type="EMBL" id="KAI3702635.1"/>
    </source>
</evidence>
<comment type="caution">
    <text evidence="1">The sequence shown here is derived from an EMBL/GenBank/DDBJ whole genome shotgun (WGS) entry which is preliminary data.</text>
</comment>
<organism evidence="1 2">
    <name type="scientific">Arctium lappa</name>
    <name type="common">Greater burdock</name>
    <name type="synonym">Lappa major</name>
    <dbReference type="NCBI Taxonomy" id="4217"/>
    <lineage>
        <taxon>Eukaryota</taxon>
        <taxon>Viridiplantae</taxon>
        <taxon>Streptophyta</taxon>
        <taxon>Embryophyta</taxon>
        <taxon>Tracheophyta</taxon>
        <taxon>Spermatophyta</taxon>
        <taxon>Magnoliopsida</taxon>
        <taxon>eudicotyledons</taxon>
        <taxon>Gunneridae</taxon>
        <taxon>Pentapetalae</taxon>
        <taxon>asterids</taxon>
        <taxon>campanulids</taxon>
        <taxon>Asterales</taxon>
        <taxon>Asteraceae</taxon>
        <taxon>Carduoideae</taxon>
        <taxon>Cardueae</taxon>
        <taxon>Arctiinae</taxon>
        <taxon>Arctium</taxon>
    </lineage>
</organism>